<dbReference type="InterPro" id="IPR014018">
    <property type="entry name" value="SecA_motor_DEAD"/>
</dbReference>
<accession>A0A9D9E552</accession>
<evidence type="ECO:0000256" key="4">
    <source>
        <dbReference type="ARBA" id="ARBA00022519"/>
    </source>
</evidence>
<dbReference type="PANTHER" id="PTHR30612:SF0">
    <property type="entry name" value="CHLOROPLAST PROTEIN-TRANSPORTING ATPASE"/>
    <property type="match status" value="1"/>
</dbReference>
<keyword evidence="2" id="KW-1003">Cell membrane</keyword>
<keyword evidence="9" id="KW-0811">Translocation</keyword>
<dbReference type="SMART" id="SM00957">
    <property type="entry name" value="SecA_DEAD"/>
    <property type="match status" value="1"/>
</dbReference>
<name>A0A9D9E552_9BACT</name>
<dbReference type="PANTHER" id="PTHR30612">
    <property type="entry name" value="SECA INNER MEMBRANE COMPONENT OF SEC PROTEIN SECRETION SYSTEM"/>
    <property type="match status" value="1"/>
</dbReference>
<dbReference type="CDD" id="cd17928">
    <property type="entry name" value="DEXDc_SecA"/>
    <property type="match status" value="1"/>
</dbReference>
<organism evidence="13 14">
    <name type="scientific">Candidatus Caccoplasma merdipullorum</name>
    <dbReference type="NCBI Taxonomy" id="2840718"/>
    <lineage>
        <taxon>Bacteria</taxon>
        <taxon>Pseudomonadati</taxon>
        <taxon>Bacteroidota</taxon>
        <taxon>Bacteroidia</taxon>
        <taxon>Bacteroidales</taxon>
        <taxon>Bacteroidaceae</taxon>
        <taxon>Bacteroidaceae incertae sedis</taxon>
        <taxon>Candidatus Caccoplasma</taxon>
    </lineage>
</organism>
<evidence type="ECO:0000256" key="9">
    <source>
        <dbReference type="ARBA" id="ARBA00023010"/>
    </source>
</evidence>
<evidence type="ECO:0000256" key="6">
    <source>
        <dbReference type="ARBA" id="ARBA00022840"/>
    </source>
</evidence>
<dbReference type="InterPro" id="IPR036670">
    <property type="entry name" value="SecA_X-link_sf"/>
</dbReference>
<dbReference type="GO" id="GO:0017038">
    <property type="term" value="P:protein import"/>
    <property type="evidence" value="ECO:0007669"/>
    <property type="project" value="InterPro"/>
</dbReference>
<dbReference type="InterPro" id="IPR000185">
    <property type="entry name" value="SecA"/>
</dbReference>
<dbReference type="Gene3D" id="3.40.50.300">
    <property type="entry name" value="P-loop containing nucleotide triphosphate hydrolases"/>
    <property type="match status" value="3"/>
</dbReference>
<keyword evidence="8" id="KW-1278">Translocase</keyword>
<dbReference type="HAMAP" id="MF_01382">
    <property type="entry name" value="SecA"/>
    <property type="match status" value="1"/>
</dbReference>
<evidence type="ECO:0000256" key="10">
    <source>
        <dbReference type="ARBA" id="ARBA00023136"/>
    </source>
</evidence>
<dbReference type="SMART" id="SM00958">
    <property type="entry name" value="SecA_PP_bind"/>
    <property type="match status" value="1"/>
</dbReference>
<dbReference type="GO" id="GO:0006886">
    <property type="term" value="P:intracellular protein transport"/>
    <property type="evidence" value="ECO:0007669"/>
    <property type="project" value="InterPro"/>
</dbReference>
<evidence type="ECO:0000256" key="1">
    <source>
        <dbReference type="ARBA" id="ARBA00022448"/>
    </source>
</evidence>
<protein>
    <submittedName>
        <fullName evidence="13">Preprotein translocase subunit SecA</fullName>
    </submittedName>
</protein>
<dbReference type="InterPro" id="IPR027417">
    <property type="entry name" value="P-loop_NTPase"/>
</dbReference>
<dbReference type="Pfam" id="PF01043">
    <property type="entry name" value="SecA_PP_bind"/>
    <property type="match status" value="1"/>
</dbReference>
<dbReference type="GO" id="GO:0006605">
    <property type="term" value="P:protein targeting"/>
    <property type="evidence" value="ECO:0007669"/>
    <property type="project" value="InterPro"/>
</dbReference>
<keyword evidence="1" id="KW-0813">Transport</keyword>
<dbReference type="SUPFAM" id="SSF52540">
    <property type="entry name" value="P-loop containing nucleoside triphosphate hydrolases"/>
    <property type="match status" value="2"/>
</dbReference>
<evidence type="ECO:0000259" key="11">
    <source>
        <dbReference type="PROSITE" id="PS51192"/>
    </source>
</evidence>
<dbReference type="PROSITE" id="PS51192">
    <property type="entry name" value="HELICASE_ATP_BIND_1"/>
    <property type="match status" value="1"/>
</dbReference>
<dbReference type="InterPro" id="IPR020937">
    <property type="entry name" value="SecA_CS"/>
</dbReference>
<dbReference type="CDD" id="cd18803">
    <property type="entry name" value="SF2_C_secA"/>
    <property type="match status" value="1"/>
</dbReference>
<reference evidence="13" key="2">
    <citation type="journal article" date="2021" name="PeerJ">
        <title>Extensive microbial diversity within the chicken gut microbiome revealed by metagenomics and culture.</title>
        <authorList>
            <person name="Gilroy R."/>
            <person name="Ravi A."/>
            <person name="Getino M."/>
            <person name="Pursley I."/>
            <person name="Horton D.L."/>
            <person name="Alikhan N.F."/>
            <person name="Baker D."/>
            <person name="Gharbi K."/>
            <person name="Hall N."/>
            <person name="Watson M."/>
            <person name="Adriaenssens E.M."/>
            <person name="Foster-Nyarko E."/>
            <person name="Jarju S."/>
            <person name="Secka A."/>
            <person name="Antonio M."/>
            <person name="Oren A."/>
            <person name="Chaudhuri R.R."/>
            <person name="La Ragione R."/>
            <person name="Hildebrand F."/>
            <person name="Pallen M.J."/>
        </authorList>
    </citation>
    <scope>NUCLEOTIDE SEQUENCE</scope>
    <source>
        <strain evidence="13">G3-4614</strain>
    </source>
</reference>
<dbReference type="PROSITE" id="PS01312">
    <property type="entry name" value="SECA"/>
    <property type="match status" value="1"/>
</dbReference>
<dbReference type="FunFam" id="3.40.50.300:FF:000246">
    <property type="entry name" value="Preprotein translocase subunit SecA"/>
    <property type="match status" value="1"/>
</dbReference>
<evidence type="ECO:0000313" key="14">
    <source>
        <dbReference type="Proteomes" id="UP000823636"/>
    </source>
</evidence>
<gene>
    <name evidence="13" type="primary">secA</name>
    <name evidence="13" type="ORF">IAC54_04290</name>
</gene>
<evidence type="ECO:0000256" key="5">
    <source>
        <dbReference type="ARBA" id="ARBA00022741"/>
    </source>
</evidence>
<dbReference type="GO" id="GO:0043952">
    <property type="term" value="P:protein transport by the Sec complex"/>
    <property type="evidence" value="ECO:0007669"/>
    <property type="project" value="TreeGrafter"/>
</dbReference>
<keyword evidence="7" id="KW-0653">Protein transport</keyword>
<dbReference type="InterPro" id="IPR014001">
    <property type="entry name" value="Helicase_ATP-bd"/>
</dbReference>
<feature type="domain" description="Helicase ATP-binding" evidence="11">
    <location>
        <begin position="177"/>
        <end position="336"/>
    </location>
</feature>
<evidence type="ECO:0000256" key="8">
    <source>
        <dbReference type="ARBA" id="ARBA00022967"/>
    </source>
</evidence>
<dbReference type="PRINTS" id="PR00906">
    <property type="entry name" value="SECA"/>
</dbReference>
<evidence type="ECO:0000256" key="7">
    <source>
        <dbReference type="ARBA" id="ARBA00022927"/>
    </source>
</evidence>
<comment type="caution">
    <text evidence="13">The sequence shown here is derived from an EMBL/GenBank/DDBJ whole genome shotgun (WGS) entry which is preliminary data.</text>
</comment>
<dbReference type="InterPro" id="IPR011115">
    <property type="entry name" value="SecA_DEAD"/>
</dbReference>
<proteinExistence type="inferred from homology"/>
<feature type="non-terminal residue" evidence="13">
    <location>
        <position position="708"/>
    </location>
</feature>
<dbReference type="Gene3D" id="3.90.1440.10">
    <property type="entry name" value="SecA, preprotein cross-linking domain"/>
    <property type="match status" value="1"/>
</dbReference>
<dbReference type="EMBL" id="JADIMW010000046">
    <property type="protein sequence ID" value="MBO8438100.1"/>
    <property type="molecule type" value="Genomic_DNA"/>
</dbReference>
<keyword evidence="5" id="KW-0547">Nucleotide-binding</keyword>
<dbReference type="SUPFAM" id="SSF81767">
    <property type="entry name" value="Pre-protein crosslinking domain of SecA"/>
    <property type="match status" value="1"/>
</dbReference>
<dbReference type="InterPro" id="IPR044722">
    <property type="entry name" value="SecA_SF2_C"/>
</dbReference>
<feature type="domain" description="SecA family profile" evidence="12">
    <location>
        <begin position="4"/>
        <end position="708"/>
    </location>
</feature>
<dbReference type="GO" id="GO:0005829">
    <property type="term" value="C:cytosol"/>
    <property type="evidence" value="ECO:0007669"/>
    <property type="project" value="TreeGrafter"/>
</dbReference>
<evidence type="ECO:0000313" key="13">
    <source>
        <dbReference type="EMBL" id="MBO8438100.1"/>
    </source>
</evidence>
<evidence type="ECO:0000259" key="12">
    <source>
        <dbReference type="PROSITE" id="PS51196"/>
    </source>
</evidence>
<sequence>MTFNDILRKLFGNKSQRDMREIQPYVERIKQEYEKIKQLDNDSLRAKIDEVKAHIQEYVAEDKKEIADLKAEVETLPYEKRLAIWNRIDNTEKIILKKYEEVLDEVLPVVFAVVKDTARRFAENPETVVTANDFDRDLAATHDFVRIEGDKAIYLNHWMAGGNEITWDMVHYDVQLFGGVVLHKGKIAEMATGEGKTLVATLPVFLNALPGNGVHVVTVNDYLAKRDSEWMGPLYMFHGLSVDCIDKHQPNSDARRKAYAADITFGTNNEFGFDYLRDNMAISPSDLVQRMHNYAIVDEVDSVLIDDARTPLIISGPIPKGEDQMFEEFCPKVEELYKAQRALATQLLSEAKRKIASANKDERREGALLLYRCFKGLPKNTPLIKYLSEPGIKSLMLETEEFYMQDNNRQMHIVTDPLYFVIDEKNNGVDLTDKGLDIISKNMDDPDFFVLPDIGAQLAELENENLSPEEKQEKKDALLQNYAIKQERTHTVHQLLKAYTLFNRDEEYVVIDNKVKIVDEQTGRIMEGRRYSDGLHQAIEAKERVKVEAATQTFATITLQNYFRMYHKLAGMTGTAETEAGEFWDIYKLDVVTIPTNKPVIREDMNDRVYKTKREKYNAVIEEVERLVNAGRPVLVGTTSVEISELLSKMLKLRKIEHNVLNAKLHQREAEIVAQAGQRGIVTIATNMAGRGTDIKLSDSVREAGGLA</sequence>
<dbReference type="GO" id="GO:0031522">
    <property type="term" value="C:cell envelope Sec protein transport complex"/>
    <property type="evidence" value="ECO:0007669"/>
    <property type="project" value="TreeGrafter"/>
</dbReference>
<dbReference type="FunFam" id="3.40.50.300:FF:000531">
    <property type="entry name" value="Preprotein translocase subunit SecA"/>
    <property type="match status" value="1"/>
</dbReference>
<reference evidence="13" key="1">
    <citation type="submission" date="2020-10" db="EMBL/GenBank/DDBJ databases">
        <authorList>
            <person name="Gilroy R."/>
        </authorList>
    </citation>
    <scope>NUCLEOTIDE SEQUENCE</scope>
    <source>
        <strain evidence="13">G3-4614</strain>
    </source>
</reference>
<dbReference type="Pfam" id="PF21090">
    <property type="entry name" value="P-loop_SecA"/>
    <property type="match status" value="1"/>
</dbReference>
<evidence type="ECO:0000256" key="2">
    <source>
        <dbReference type="ARBA" id="ARBA00022475"/>
    </source>
</evidence>
<dbReference type="Pfam" id="PF07517">
    <property type="entry name" value="SecA_DEAD"/>
    <property type="match status" value="1"/>
</dbReference>
<evidence type="ECO:0000256" key="3">
    <source>
        <dbReference type="ARBA" id="ARBA00022490"/>
    </source>
</evidence>
<dbReference type="PROSITE" id="PS51196">
    <property type="entry name" value="SECA_MOTOR_DEAD"/>
    <property type="match status" value="1"/>
</dbReference>
<dbReference type="Proteomes" id="UP000823636">
    <property type="component" value="Unassembled WGS sequence"/>
</dbReference>
<dbReference type="AlphaFoldDB" id="A0A9D9E552"/>
<keyword evidence="4" id="KW-0997">Cell inner membrane</keyword>
<dbReference type="GO" id="GO:0005524">
    <property type="term" value="F:ATP binding"/>
    <property type="evidence" value="ECO:0007669"/>
    <property type="project" value="UniProtKB-KW"/>
</dbReference>
<dbReference type="InterPro" id="IPR011130">
    <property type="entry name" value="SecA_preprotein_X-link_dom"/>
</dbReference>
<keyword evidence="6" id="KW-0067">ATP-binding</keyword>
<keyword evidence="3" id="KW-0963">Cytoplasm</keyword>
<keyword evidence="10" id="KW-0472">Membrane</keyword>
<dbReference type="GO" id="GO:0005886">
    <property type="term" value="C:plasma membrane"/>
    <property type="evidence" value="ECO:0007669"/>
    <property type="project" value="TreeGrafter"/>
</dbReference>